<reference evidence="9 10" key="1">
    <citation type="journal article" date="2016" name="Sci. Rep.">
        <title>Metabolic traits of an uncultured archaeal lineage -MSBL1- from brine pools of the Red Sea.</title>
        <authorList>
            <person name="Mwirichia R."/>
            <person name="Alam I."/>
            <person name="Rashid M."/>
            <person name="Vinu M."/>
            <person name="Ba-Alawi W."/>
            <person name="Anthony Kamau A."/>
            <person name="Kamanda Ngugi D."/>
            <person name="Goker M."/>
            <person name="Klenk H.P."/>
            <person name="Bajic V."/>
            <person name="Stingl U."/>
        </authorList>
    </citation>
    <scope>NUCLEOTIDE SEQUENCE [LARGE SCALE GENOMIC DNA]</scope>
    <source>
        <strain evidence="9">SCGC-AAA259O05</strain>
    </source>
</reference>
<organism evidence="9 10">
    <name type="scientific">candidate division MSBL1 archaeon SCGC-AAA259O05</name>
    <dbReference type="NCBI Taxonomy" id="1698271"/>
    <lineage>
        <taxon>Archaea</taxon>
        <taxon>Methanobacteriati</taxon>
        <taxon>Methanobacteriota</taxon>
        <taxon>candidate division MSBL1</taxon>
    </lineage>
</organism>
<evidence type="ECO:0000256" key="1">
    <source>
        <dbReference type="ARBA" id="ARBA00001911"/>
    </source>
</evidence>
<dbReference type="CDD" id="cd05297">
    <property type="entry name" value="GH4_alpha_glucosidase_galactosidase"/>
    <property type="match status" value="1"/>
</dbReference>
<dbReference type="EMBL" id="LHXV01000126">
    <property type="protein sequence ID" value="KXA98985.1"/>
    <property type="molecule type" value="Genomic_DNA"/>
</dbReference>
<keyword evidence="7" id="KW-0326">Glycosidase</keyword>
<dbReference type="PANTHER" id="PTHR32092">
    <property type="entry name" value="6-PHOSPHO-BETA-GLUCOSIDASE-RELATED"/>
    <property type="match status" value="1"/>
</dbReference>
<keyword evidence="6" id="KW-0464">Manganese</keyword>
<keyword evidence="4 9" id="KW-0378">Hydrolase</keyword>
<dbReference type="InterPro" id="IPR022616">
    <property type="entry name" value="Glyco_hydro_4_C"/>
</dbReference>
<dbReference type="SUPFAM" id="SSF56327">
    <property type="entry name" value="LDH C-terminal domain-like"/>
    <property type="match status" value="1"/>
</dbReference>
<dbReference type="Gene3D" id="3.90.110.10">
    <property type="entry name" value="Lactate dehydrogenase/glycoside hydrolase, family 4, C-terminal"/>
    <property type="match status" value="1"/>
</dbReference>
<dbReference type="Proteomes" id="UP000070344">
    <property type="component" value="Unassembled WGS sequence"/>
</dbReference>
<dbReference type="GO" id="GO:0004553">
    <property type="term" value="F:hydrolase activity, hydrolyzing O-glycosyl compounds"/>
    <property type="evidence" value="ECO:0007669"/>
    <property type="project" value="InterPro"/>
</dbReference>
<keyword evidence="10" id="KW-1185">Reference proteome</keyword>
<protein>
    <submittedName>
        <fullName evidence="9">Glycoside hydrolase family 4</fullName>
    </submittedName>
</protein>
<dbReference type="PANTHER" id="PTHR32092:SF6">
    <property type="entry name" value="ALPHA-GALACTOSIDASE"/>
    <property type="match status" value="1"/>
</dbReference>
<comment type="cofactor">
    <cofactor evidence="1">
        <name>NAD(+)</name>
        <dbReference type="ChEBI" id="CHEBI:57540"/>
    </cofactor>
</comment>
<comment type="similarity">
    <text evidence="2">Belongs to the glycosyl hydrolase 4 family.</text>
</comment>
<gene>
    <name evidence="9" type="ORF">AKJ41_06205</name>
</gene>
<dbReference type="SUPFAM" id="SSF51735">
    <property type="entry name" value="NAD(P)-binding Rossmann-fold domains"/>
    <property type="match status" value="1"/>
</dbReference>
<sequence length="448" mass="50856">MPKITIVGAGSFFTNEWIRDVLLAPGLDEGTFALIDIDEDRLNLAHEMAEKVVEETGEGWEVESSTKRRRLLPGSDYVINTIEVSGVDTVKYDYEIPKEYGVDQCIGDTTGPGGIMKAMRTVPSWLEILEDAERLCPDALVLNYTNPMHMMTLAADKASDMSVIGLCHSVQGTSRDLADYLDVPYEELEWECGGINHMAWFTKLAHDGEDLYPRLKERARDPEIYERDPIRFEMMLHFGYFVTESSGHFSEYIPYFRKRDDLIDEYCGEAYRGERGFYARNWPKWRDAIDEYRKKWVEGEEIGDEFLEKFPMEEIDLAERSNEYGSYVIEAHSKGKPIVIHGNVPNEGLIDNLPEDGIVEVPVVVDRSGFHPCKFGELPEQLAALNRSNMAVHKLAVDSILEEDKEAAIRAFMLDPLTAAVCSPAEIRNMAEELFEAESGYVPDYLTG</sequence>
<evidence type="ECO:0000256" key="2">
    <source>
        <dbReference type="ARBA" id="ARBA00010141"/>
    </source>
</evidence>
<dbReference type="AlphaFoldDB" id="A0A133UXT1"/>
<dbReference type="GO" id="GO:0046872">
    <property type="term" value="F:metal ion binding"/>
    <property type="evidence" value="ECO:0007669"/>
    <property type="project" value="UniProtKB-KW"/>
</dbReference>
<name>A0A133UXT1_9EURY</name>
<accession>A0A133UXT1</accession>
<evidence type="ECO:0000256" key="5">
    <source>
        <dbReference type="ARBA" id="ARBA00023027"/>
    </source>
</evidence>
<evidence type="ECO:0000256" key="7">
    <source>
        <dbReference type="ARBA" id="ARBA00023295"/>
    </source>
</evidence>
<evidence type="ECO:0000313" key="9">
    <source>
        <dbReference type="EMBL" id="KXA98985.1"/>
    </source>
</evidence>
<dbReference type="PATRIC" id="fig|1698271.3.peg.350"/>
<dbReference type="NCBIfam" id="NF011657">
    <property type="entry name" value="PRK15076.1"/>
    <property type="match status" value="1"/>
</dbReference>
<dbReference type="Gene3D" id="3.40.50.720">
    <property type="entry name" value="NAD(P)-binding Rossmann-like Domain"/>
    <property type="match status" value="1"/>
</dbReference>
<evidence type="ECO:0000256" key="6">
    <source>
        <dbReference type="ARBA" id="ARBA00023211"/>
    </source>
</evidence>
<dbReference type="InterPro" id="IPR015955">
    <property type="entry name" value="Lactate_DH/Glyco_Ohase_4_C"/>
</dbReference>
<evidence type="ECO:0000313" key="10">
    <source>
        <dbReference type="Proteomes" id="UP000070344"/>
    </source>
</evidence>
<evidence type="ECO:0000256" key="3">
    <source>
        <dbReference type="ARBA" id="ARBA00022723"/>
    </source>
</evidence>
<dbReference type="PRINTS" id="PR00732">
    <property type="entry name" value="GLHYDRLASE4"/>
</dbReference>
<dbReference type="GO" id="GO:0005975">
    <property type="term" value="P:carbohydrate metabolic process"/>
    <property type="evidence" value="ECO:0007669"/>
    <property type="project" value="InterPro"/>
</dbReference>
<keyword evidence="5" id="KW-0520">NAD</keyword>
<dbReference type="Pfam" id="PF11975">
    <property type="entry name" value="Glyco_hydro_4C"/>
    <property type="match status" value="1"/>
</dbReference>
<comment type="caution">
    <text evidence="9">The sequence shown here is derived from an EMBL/GenBank/DDBJ whole genome shotgun (WGS) entry which is preliminary data.</text>
</comment>
<dbReference type="InterPro" id="IPR036291">
    <property type="entry name" value="NAD(P)-bd_dom_sf"/>
</dbReference>
<evidence type="ECO:0000259" key="8">
    <source>
        <dbReference type="Pfam" id="PF11975"/>
    </source>
</evidence>
<dbReference type="InterPro" id="IPR001088">
    <property type="entry name" value="Glyco_hydro_4"/>
</dbReference>
<feature type="domain" description="Glycosyl hydrolase family 4 C-terminal" evidence="8">
    <location>
        <begin position="192"/>
        <end position="418"/>
    </location>
</feature>
<proteinExistence type="inferred from homology"/>
<dbReference type="GO" id="GO:0016616">
    <property type="term" value="F:oxidoreductase activity, acting on the CH-OH group of donors, NAD or NADP as acceptor"/>
    <property type="evidence" value="ECO:0007669"/>
    <property type="project" value="InterPro"/>
</dbReference>
<dbReference type="Pfam" id="PF02056">
    <property type="entry name" value="Glyco_hydro_4"/>
    <property type="match status" value="1"/>
</dbReference>
<keyword evidence="3" id="KW-0479">Metal-binding</keyword>
<evidence type="ECO:0000256" key="4">
    <source>
        <dbReference type="ARBA" id="ARBA00022801"/>
    </source>
</evidence>